<dbReference type="AlphaFoldDB" id="A0A3D2SFQ6"/>
<feature type="signal peptide" evidence="8">
    <location>
        <begin position="1"/>
        <end position="33"/>
    </location>
</feature>
<evidence type="ECO:0000256" key="8">
    <source>
        <dbReference type="SAM" id="SignalP"/>
    </source>
</evidence>
<dbReference type="FunFam" id="2.170.130.10:FF:000008">
    <property type="entry name" value="SusC/RagA family TonB-linked outer membrane protein"/>
    <property type="match status" value="1"/>
</dbReference>
<keyword evidence="5 7" id="KW-0472">Membrane</keyword>
<dbReference type="Gene3D" id="2.40.170.20">
    <property type="entry name" value="TonB-dependent receptor, beta-barrel domain"/>
    <property type="match status" value="1"/>
</dbReference>
<dbReference type="SUPFAM" id="SSF56935">
    <property type="entry name" value="Porins"/>
    <property type="match status" value="1"/>
</dbReference>
<dbReference type="Pfam" id="PF07715">
    <property type="entry name" value="Plug"/>
    <property type="match status" value="1"/>
</dbReference>
<dbReference type="FunFam" id="2.60.40.1120:FF:000003">
    <property type="entry name" value="Outer membrane protein Omp121"/>
    <property type="match status" value="1"/>
</dbReference>
<dbReference type="InterPro" id="IPR036942">
    <property type="entry name" value="Beta-barrel_TonB_sf"/>
</dbReference>
<dbReference type="GO" id="GO:0009279">
    <property type="term" value="C:cell outer membrane"/>
    <property type="evidence" value="ECO:0007669"/>
    <property type="project" value="UniProtKB-SubCell"/>
</dbReference>
<organism evidence="10 11">
    <name type="scientific">Bacteroides graminisolvens</name>
    <dbReference type="NCBI Taxonomy" id="477666"/>
    <lineage>
        <taxon>Bacteria</taxon>
        <taxon>Pseudomonadati</taxon>
        <taxon>Bacteroidota</taxon>
        <taxon>Bacteroidia</taxon>
        <taxon>Bacteroidales</taxon>
        <taxon>Bacteroidaceae</taxon>
        <taxon>Bacteroides</taxon>
    </lineage>
</organism>
<keyword evidence="4 7" id="KW-0812">Transmembrane</keyword>
<evidence type="ECO:0000256" key="1">
    <source>
        <dbReference type="ARBA" id="ARBA00004571"/>
    </source>
</evidence>
<accession>A0A3D2SFQ6</accession>
<dbReference type="Gene3D" id="2.60.40.1120">
    <property type="entry name" value="Carboxypeptidase-like, regulatory domain"/>
    <property type="match status" value="1"/>
</dbReference>
<keyword evidence="3 7" id="KW-1134">Transmembrane beta strand</keyword>
<reference evidence="10 11" key="1">
    <citation type="journal article" date="2018" name="Nat. Biotechnol.">
        <title>A standardized bacterial taxonomy based on genome phylogeny substantially revises the tree of life.</title>
        <authorList>
            <person name="Parks D.H."/>
            <person name="Chuvochina M."/>
            <person name="Waite D.W."/>
            <person name="Rinke C."/>
            <person name="Skarshewski A."/>
            <person name="Chaumeil P.A."/>
            <person name="Hugenholtz P."/>
        </authorList>
    </citation>
    <scope>NUCLEOTIDE SEQUENCE [LARGE SCALE GENOMIC DNA]</scope>
    <source>
        <strain evidence="10">UBA9667</strain>
    </source>
</reference>
<gene>
    <name evidence="10" type="ORF">DHW31_06055</name>
</gene>
<dbReference type="InterPro" id="IPR023997">
    <property type="entry name" value="TonB-dep_OMP_SusC/RagA_CS"/>
</dbReference>
<dbReference type="Pfam" id="PF13715">
    <property type="entry name" value="CarbopepD_reg_2"/>
    <property type="match status" value="1"/>
</dbReference>
<dbReference type="InterPro" id="IPR008969">
    <property type="entry name" value="CarboxyPept-like_regulatory"/>
</dbReference>
<keyword evidence="8" id="KW-0732">Signal</keyword>
<protein>
    <submittedName>
        <fullName evidence="10">SusC/RagA family protein</fullName>
    </submittedName>
</protein>
<dbReference type="PROSITE" id="PS52016">
    <property type="entry name" value="TONB_DEPENDENT_REC_3"/>
    <property type="match status" value="1"/>
</dbReference>
<comment type="caution">
    <text evidence="10">The sequence shown here is derived from an EMBL/GenBank/DDBJ whole genome shotgun (WGS) entry which is preliminary data.</text>
</comment>
<evidence type="ECO:0000256" key="2">
    <source>
        <dbReference type="ARBA" id="ARBA00022448"/>
    </source>
</evidence>
<dbReference type="NCBIfam" id="TIGR04057">
    <property type="entry name" value="SusC_RagA_signa"/>
    <property type="match status" value="1"/>
</dbReference>
<feature type="domain" description="TonB-dependent receptor plug" evidence="9">
    <location>
        <begin position="135"/>
        <end position="241"/>
    </location>
</feature>
<dbReference type="InterPro" id="IPR023996">
    <property type="entry name" value="TonB-dep_OMP_SusC/RagA"/>
</dbReference>
<dbReference type="RefSeq" id="WP_423776667.1">
    <property type="nucleotide sequence ID" value="NZ_JAJUIH010000008.1"/>
</dbReference>
<evidence type="ECO:0000313" key="10">
    <source>
        <dbReference type="EMBL" id="HCK24340.1"/>
    </source>
</evidence>
<dbReference type="SUPFAM" id="SSF49464">
    <property type="entry name" value="Carboxypeptidase regulatory domain-like"/>
    <property type="match status" value="1"/>
</dbReference>
<name>A0A3D2SFQ6_9BACE</name>
<dbReference type="InterPro" id="IPR012910">
    <property type="entry name" value="Plug_dom"/>
</dbReference>
<dbReference type="NCBIfam" id="TIGR04056">
    <property type="entry name" value="OMP_RagA_SusC"/>
    <property type="match status" value="1"/>
</dbReference>
<proteinExistence type="inferred from homology"/>
<evidence type="ECO:0000256" key="4">
    <source>
        <dbReference type="ARBA" id="ARBA00022692"/>
    </source>
</evidence>
<keyword evidence="6 7" id="KW-0998">Cell outer membrane</keyword>
<evidence type="ECO:0000313" key="11">
    <source>
        <dbReference type="Proteomes" id="UP000263098"/>
    </source>
</evidence>
<dbReference type="Gene3D" id="2.170.130.10">
    <property type="entry name" value="TonB-dependent receptor, plug domain"/>
    <property type="match status" value="1"/>
</dbReference>
<dbReference type="InterPro" id="IPR037066">
    <property type="entry name" value="Plug_dom_sf"/>
</dbReference>
<evidence type="ECO:0000259" key="9">
    <source>
        <dbReference type="Pfam" id="PF07715"/>
    </source>
</evidence>
<evidence type="ECO:0000256" key="7">
    <source>
        <dbReference type="PROSITE-ProRule" id="PRU01360"/>
    </source>
</evidence>
<dbReference type="EMBL" id="DPVG01000218">
    <property type="protein sequence ID" value="HCK24340.1"/>
    <property type="molecule type" value="Genomic_DNA"/>
</dbReference>
<keyword evidence="2 7" id="KW-0813">Transport</keyword>
<feature type="chain" id="PRO_5017821410" evidence="8">
    <location>
        <begin position="34"/>
        <end position="1050"/>
    </location>
</feature>
<dbReference type="InterPro" id="IPR039426">
    <property type="entry name" value="TonB-dep_rcpt-like"/>
</dbReference>
<comment type="subcellular location">
    <subcellularLocation>
        <location evidence="1 7">Cell outer membrane</location>
        <topology evidence="1 7">Multi-pass membrane protein</topology>
    </subcellularLocation>
</comment>
<evidence type="ECO:0000256" key="6">
    <source>
        <dbReference type="ARBA" id="ARBA00023237"/>
    </source>
</evidence>
<dbReference type="Proteomes" id="UP000263098">
    <property type="component" value="Unassembled WGS sequence"/>
</dbReference>
<evidence type="ECO:0000256" key="3">
    <source>
        <dbReference type="ARBA" id="ARBA00022452"/>
    </source>
</evidence>
<comment type="similarity">
    <text evidence="7">Belongs to the TonB-dependent receptor family.</text>
</comment>
<evidence type="ECO:0000256" key="5">
    <source>
        <dbReference type="ARBA" id="ARBA00023136"/>
    </source>
</evidence>
<sequence>MKRRRFLSWESKGIWAFLLPLFALFFISTHANATVDEVSTVMQQRVVNGTIIDELGEPMIGVSVLIKGTSVGTITDFDGKFSLKVSANNSVLVVSYIGYQTQNLEIGNKSSLNIQMKPDTKTLEEVVVIGYGTVKKRDLTGAVTSIKSSDVTLNPGSNPMEALQGKVAGLDITKSSGQAGSGVSMQLRGTRSFTASGNPTFIIDGMPGDYSTLNPNDIESIEVLKDASSTAVYGSAGANGVIIVTTKSGKEGKTAVNFNVFGGFNGWSKTPEMRSGDSYINVLRDANAATGNWTSTADDSRLFTSDAAYQAHLAGQYIDWADLLMQTGYTQNYSLSVSGGTEKTKAYMSLNFSDENGQYKGDDYKVYSTNIRIDHKVNNWLSAGVNMQASYVHQNKAYASLESALCAVPLGRAYDDNGNINVNPVVDDGNEINLLLNTVGGVYKNQNQNLKLYMNPYVQITPMKGLTLISRMNGTLAYSRTNYFQGQGSYQYYVASGADAVGTNSSVYAAVTQNRNYNYKWENVLTYDFTINKDHAFTVTGVTTWNHNQTDNSYLKQDNITDNKFLWHGISSNSAAVAQTSYNMSKGLGLVGRLNYSYLGRYLFSASVRHDGSSRLADGNRWDTFPAVSAGWRISDEQFMEGTREWLDNLKLRVGYGVTGTASIDPYTSTSHLDQSYFSLGGQKELVYMFSENYTNANLGWEKSYNTNIGVDMAVLKNRIDLAADFYYTKTKGVIWQRYLPITNGGYNASTQYYTNMNICSTDNKGVEVTLNTRNIQTKDFKWSSTLTYSFNKEKVTSLADGTSNYVTNGNYTLAKGSPVNSFYKYKITGIWQKGEESDAAVFGQKPGDIKIDIPGLKKSEIGKYVDEEGVEYTADNKYTISENDYQIIGHNSPDWTLGLQNTLNWKNFDLSVFMFMRWGQMINYSMLTRYDPTGANNFPEYFNYWTESNPSNDFPAANANMALKDYTGYYSLSYVDGSFFKIKNITLGYNLPKDLLKKFGFEKLRVYGTITNPFVVAKSHLLKDYDPEMNGSLNYPLTKQLVFGLNLSF</sequence>